<dbReference type="AlphaFoldDB" id="A0AAV6VXU0"/>
<accession>A0AAV6VXU0</accession>
<dbReference type="EMBL" id="JAFNEN010000004">
    <property type="protein sequence ID" value="KAG8201539.1"/>
    <property type="molecule type" value="Genomic_DNA"/>
</dbReference>
<proteinExistence type="predicted"/>
<reference evidence="1 2" key="1">
    <citation type="journal article" date="2022" name="Nat. Ecol. Evol.">
        <title>A masculinizing supergene underlies an exaggerated male reproductive morph in a spider.</title>
        <authorList>
            <person name="Hendrickx F."/>
            <person name="De Corte Z."/>
            <person name="Sonet G."/>
            <person name="Van Belleghem S.M."/>
            <person name="Kostlbacher S."/>
            <person name="Vangestel C."/>
        </authorList>
    </citation>
    <scope>NUCLEOTIDE SEQUENCE [LARGE SCALE GENOMIC DNA]</scope>
    <source>
        <strain evidence="1">W744_W776</strain>
    </source>
</reference>
<keyword evidence="2" id="KW-1185">Reference proteome</keyword>
<sequence length="89" mass="10567">MQKRDAKNTKGNPLSLITFKENTFHRLRIMTQESERVTSVPWDLANMFLRTCSKDLLWRFYHLLTVARFDKTEDFSQLLENKCAVLETV</sequence>
<gene>
    <name evidence="1" type="ORF">JTE90_011214</name>
</gene>
<comment type="caution">
    <text evidence="1">The sequence shown here is derived from an EMBL/GenBank/DDBJ whole genome shotgun (WGS) entry which is preliminary data.</text>
</comment>
<dbReference type="Proteomes" id="UP000827092">
    <property type="component" value="Unassembled WGS sequence"/>
</dbReference>
<evidence type="ECO:0000313" key="2">
    <source>
        <dbReference type="Proteomes" id="UP000827092"/>
    </source>
</evidence>
<evidence type="ECO:0000313" key="1">
    <source>
        <dbReference type="EMBL" id="KAG8201539.1"/>
    </source>
</evidence>
<protein>
    <submittedName>
        <fullName evidence="1">Uncharacterized protein</fullName>
    </submittedName>
</protein>
<name>A0AAV6VXU0_9ARAC</name>
<organism evidence="1 2">
    <name type="scientific">Oedothorax gibbosus</name>
    <dbReference type="NCBI Taxonomy" id="931172"/>
    <lineage>
        <taxon>Eukaryota</taxon>
        <taxon>Metazoa</taxon>
        <taxon>Ecdysozoa</taxon>
        <taxon>Arthropoda</taxon>
        <taxon>Chelicerata</taxon>
        <taxon>Arachnida</taxon>
        <taxon>Araneae</taxon>
        <taxon>Araneomorphae</taxon>
        <taxon>Entelegynae</taxon>
        <taxon>Araneoidea</taxon>
        <taxon>Linyphiidae</taxon>
        <taxon>Erigoninae</taxon>
        <taxon>Oedothorax</taxon>
    </lineage>
</organism>